<evidence type="ECO:0000256" key="2">
    <source>
        <dbReference type="ARBA" id="ARBA00022777"/>
    </source>
</evidence>
<dbReference type="InterPro" id="IPR004007">
    <property type="entry name" value="DhaL_dom"/>
</dbReference>
<dbReference type="PANTHER" id="PTHR28629:SF4">
    <property type="entry name" value="TRIOKINASE_FMN CYCLASE"/>
    <property type="match status" value="1"/>
</dbReference>
<evidence type="ECO:0000256" key="1">
    <source>
        <dbReference type="ARBA" id="ARBA00022679"/>
    </source>
</evidence>
<dbReference type="GO" id="GO:0005829">
    <property type="term" value="C:cytosol"/>
    <property type="evidence" value="ECO:0007669"/>
    <property type="project" value="TreeGrafter"/>
</dbReference>
<dbReference type="GO" id="GO:0019563">
    <property type="term" value="P:glycerol catabolic process"/>
    <property type="evidence" value="ECO:0007669"/>
    <property type="project" value="TreeGrafter"/>
</dbReference>
<sequence length="220" mass="22268">MPLDASWAESWIRLSAQSVAEHREELTALDTAIGDGDHGSNLDRGMCAAVAALDDADELPTPGAVLKLTATTLISTVGGAAGPLIGTAFLRAAREADAPVLDAPGTARMVAAASEGVHARGHAETGDKTMADAWAAAARAAQAAVTRVGQSEDAPAVVLEAAALAAAEGARATEPMKARRGRASYLGERSCGYRDPGAVSTALILEAAAQTARQACEVRG</sequence>
<dbReference type="Gene3D" id="1.25.40.340">
    <property type="match status" value="1"/>
</dbReference>
<reference evidence="4 5" key="1">
    <citation type="submission" date="2020-11" db="EMBL/GenBank/DDBJ databases">
        <title>Actinomyces sp. ZJ750.</title>
        <authorList>
            <person name="Zhou J."/>
        </authorList>
    </citation>
    <scope>NUCLEOTIDE SEQUENCE [LARGE SCALE GENOMIC DNA]</scope>
    <source>
        <strain evidence="4 5">ZJ750</strain>
    </source>
</reference>
<accession>A0A7T0LM29</accession>
<dbReference type="InterPro" id="IPR036117">
    <property type="entry name" value="DhaL_dom_sf"/>
</dbReference>
<keyword evidence="2 4" id="KW-0418">Kinase</keyword>
<evidence type="ECO:0000259" key="3">
    <source>
        <dbReference type="PROSITE" id="PS51480"/>
    </source>
</evidence>
<dbReference type="PROSITE" id="PS51480">
    <property type="entry name" value="DHAL"/>
    <property type="match status" value="1"/>
</dbReference>
<dbReference type="RefSeq" id="WP_166855434.1">
    <property type="nucleotide sequence ID" value="NZ_CP063989.1"/>
</dbReference>
<dbReference type="EMBL" id="CP063989">
    <property type="protein sequence ID" value="QPL06195.1"/>
    <property type="molecule type" value="Genomic_DNA"/>
</dbReference>
<dbReference type="InterPro" id="IPR012737">
    <property type="entry name" value="DhaK_L_YcgS"/>
</dbReference>
<dbReference type="GO" id="GO:0004371">
    <property type="term" value="F:glycerone kinase activity"/>
    <property type="evidence" value="ECO:0007669"/>
    <property type="project" value="InterPro"/>
</dbReference>
<name>A0A7T0LM29_9ACTO</name>
<dbReference type="FunFam" id="1.25.40.340:FF:000002">
    <property type="entry name" value="Dihydroxyacetone kinase, L subunit"/>
    <property type="match status" value="1"/>
</dbReference>
<keyword evidence="5" id="KW-1185">Reference proteome</keyword>
<dbReference type="Proteomes" id="UP000594637">
    <property type="component" value="Chromosome"/>
</dbReference>
<feature type="domain" description="DhaL" evidence="3">
    <location>
        <begin position="6"/>
        <end position="210"/>
    </location>
</feature>
<dbReference type="AlphaFoldDB" id="A0A7T0LM29"/>
<gene>
    <name evidence="4" type="primary">dhaL</name>
    <name evidence="4" type="ORF">ID810_04575</name>
</gene>
<protein>
    <submittedName>
        <fullName evidence="4">Dihydroxyacetone kinase subunit L</fullName>
    </submittedName>
</protein>
<evidence type="ECO:0000313" key="4">
    <source>
        <dbReference type="EMBL" id="QPL06195.1"/>
    </source>
</evidence>
<proteinExistence type="predicted"/>
<keyword evidence="1" id="KW-0808">Transferase</keyword>
<organism evidence="4 5">
    <name type="scientific">Actinomyces respiraculi</name>
    <dbReference type="NCBI Taxonomy" id="2744574"/>
    <lineage>
        <taxon>Bacteria</taxon>
        <taxon>Bacillati</taxon>
        <taxon>Actinomycetota</taxon>
        <taxon>Actinomycetes</taxon>
        <taxon>Actinomycetales</taxon>
        <taxon>Actinomycetaceae</taxon>
        <taxon>Actinomyces</taxon>
    </lineage>
</organism>
<dbReference type="Pfam" id="PF02734">
    <property type="entry name" value="Dak2"/>
    <property type="match status" value="1"/>
</dbReference>
<dbReference type="SUPFAM" id="SSF101473">
    <property type="entry name" value="DhaL-like"/>
    <property type="match status" value="1"/>
</dbReference>
<evidence type="ECO:0000313" key="5">
    <source>
        <dbReference type="Proteomes" id="UP000594637"/>
    </source>
</evidence>
<dbReference type="KEGG" id="arep:ID810_04575"/>
<dbReference type="SMART" id="SM01120">
    <property type="entry name" value="Dak2"/>
    <property type="match status" value="1"/>
</dbReference>
<dbReference type="PANTHER" id="PTHR28629">
    <property type="entry name" value="TRIOKINASE/FMN CYCLASE"/>
    <property type="match status" value="1"/>
</dbReference>
<dbReference type="NCBIfam" id="TIGR02365">
    <property type="entry name" value="dha_L_ycgS"/>
    <property type="match status" value="1"/>
</dbReference>
<dbReference type="InterPro" id="IPR050861">
    <property type="entry name" value="Dihydroxyacetone_Kinase"/>
</dbReference>